<feature type="compositionally biased region" description="Low complexity" evidence="1">
    <location>
        <begin position="16"/>
        <end position="34"/>
    </location>
</feature>
<feature type="transmembrane region" description="Helical" evidence="2">
    <location>
        <begin position="205"/>
        <end position="224"/>
    </location>
</feature>
<feature type="non-terminal residue" evidence="3">
    <location>
        <position position="254"/>
    </location>
</feature>
<reference evidence="3 4" key="1">
    <citation type="submission" date="2018-05" db="EMBL/GenBank/DDBJ databases">
        <title>Draft genome sequence of Scytalidium lignicola DSM 105466, a ubiquitous saprotrophic fungus.</title>
        <authorList>
            <person name="Buettner E."/>
            <person name="Gebauer A.M."/>
            <person name="Hofrichter M."/>
            <person name="Liers C."/>
            <person name="Kellner H."/>
        </authorList>
    </citation>
    <scope>NUCLEOTIDE SEQUENCE [LARGE SCALE GENOMIC DNA]</scope>
    <source>
        <strain evidence="3 4">DSM 105466</strain>
    </source>
</reference>
<evidence type="ECO:0000313" key="4">
    <source>
        <dbReference type="Proteomes" id="UP000258309"/>
    </source>
</evidence>
<evidence type="ECO:0000256" key="2">
    <source>
        <dbReference type="SAM" id="Phobius"/>
    </source>
</evidence>
<name>A0A3E2H0S3_SCYLI</name>
<organism evidence="3 4">
    <name type="scientific">Scytalidium lignicola</name>
    <name type="common">Hyphomycete</name>
    <dbReference type="NCBI Taxonomy" id="5539"/>
    <lineage>
        <taxon>Eukaryota</taxon>
        <taxon>Fungi</taxon>
        <taxon>Dikarya</taxon>
        <taxon>Ascomycota</taxon>
        <taxon>Pezizomycotina</taxon>
        <taxon>Leotiomycetes</taxon>
        <taxon>Leotiomycetes incertae sedis</taxon>
        <taxon>Scytalidium</taxon>
    </lineage>
</organism>
<gene>
    <name evidence="3" type="ORF">B7463_g9402</name>
</gene>
<protein>
    <recommendedName>
        <fullName evidence="5">C6 transcription factor</fullName>
    </recommendedName>
</protein>
<comment type="caution">
    <text evidence="3">The sequence shown here is derived from an EMBL/GenBank/DDBJ whole genome shotgun (WGS) entry which is preliminary data.</text>
</comment>
<dbReference type="STRING" id="5539.A0A3E2H0S3"/>
<dbReference type="OrthoDB" id="60858at2759"/>
<dbReference type="OMA" id="LHSPIWT"/>
<dbReference type="EMBL" id="NCSJ02000232">
    <property type="protein sequence ID" value="RFU26941.1"/>
    <property type="molecule type" value="Genomic_DNA"/>
</dbReference>
<dbReference type="PANTHER" id="PTHR37919">
    <property type="entry name" value="PROTEIN CBG05606"/>
    <property type="match status" value="1"/>
</dbReference>
<feature type="transmembrane region" description="Helical" evidence="2">
    <location>
        <begin position="49"/>
        <end position="68"/>
    </location>
</feature>
<accession>A0A3E2H0S3</accession>
<feature type="non-terminal residue" evidence="3">
    <location>
        <position position="1"/>
    </location>
</feature>
<evidence type="ECO:0000313" key="3">
    <source>
        <dbReference type="EMBL" id="RFU26941.1"/>
    </source>
</evidence>
<keyword evidence="2" id="KW-1133">Transmembrane helix</keyword>
<keyword evidence="2" id="KW-0472">Membrane</keyword>
<evidence type="ECO:0000256" key="1">
    <source>
        <dbReference type="SAM" id="MobiDB-lite"/>
    </source>
</evidence>
<dbReference type="PANTHER" id="PTHR37919:SF2">
    <property type="entry name" value="EXPERA DOMAIN-CONTAINING PROTEIN"/>
    <property type="match status" value="1"/>
</dbReference>
<dbReference type="AlphaFoldDB" id="A0A3E2H0S3"/>
<dbReference type="Proteomes" id="UP000258309">
    <property type="component" value="Unassembled WGS sequence"/>
</dbReference>
<keyword evidence="2" id="KW-0812">Transmembrane</keyword>
<keyword evidence="4" id="KW-1185">Reference proteome</keyword>
<sequence>MVSTRGHPKDFPEPDLTPSRTSTPSRLTSRTSSSKAGGKWAHQISNVTLVWLGISLPLVAWDTGYVLLRPHSMPGGSLHWPLWVPYELYGKIDYIYGWKAFDEHNGFTAAQGALNAVESAMYLYYLYIMYAYGKRVGSGRTSAKRSSDARGFFAQRSIEGRYGAVAALVVYTAAIMTLSKTVLYWLNEYFSGFENIGHNTVIDLVFMWIIPNGAWLVLPTYIIYEVGGELLESLSKAAGASGPVPDDTIVVKRD</sequence>
<evidence type="ECO:0008006" key="5">
    <source>
        <dbReference type="Google" id="ProtNLM"/>
    </source>
</evidence>
<proteinExistence type="predicted"/>
<feature type="region of interest" description="Disordered" evidence="1">
    <location>
        <begin position="1"/>
        <end position="36"/>
    </location>
</feature>
<feature type="transmembrane region" description="Helical" evidence="2">
    <location>
        <begin position="162"/>
        <end position="185"/>
    </location>
</feature>